<protein>
    <submittedName>
        <fullName evidence="1">Uncharacterized protein</fullName>
    </submittedName>
</protein>
<sequence>MAYTTIQIDRLQRLDDYLKYVQHRDLTLLHLVDGLHLVEATIFPFNIFLADVMSYNQWRRLLKSYSYDLFSRLNRPQWHVDWIFRSLEFCQSMNRIVYPDDKTFDYDMIKSMGRVAVESIKL</sequence>
<proteinExistence type="predicted"/>
<dbReference type="Proteomes" id="UP000002028">
    <property type="component" value="Chromosome"/>
</dbReference>
<accession>D2QLG2</accession>
<dbReference type="KEGG" id="sli:Slin_3098"/>
<dbReference type="EMBL" id="CP001769">
    <property type="protein sequence ID" value="ADB39109.1"/>
    <property type="molecule type" value="Genomic_DNA"/>
</dbReference>
<dbReference type="HOGENOM" id="CLU_2025282_0_0_10"/>
<dbReference type="AlphaFoldDB" id="D2QLG2"/>
<name>D2QLG2_SPILD</name>
<keyword evidence="2" id="KW-1185">Reference proteome</keyword>
<gene>
    <name evidence="1" type="ordered locus">Slin_3098</name>
</gene>
<dbReference type="STRING" id="504472.Slin_3098"/>
<organism evidence="1 2">
    <name type="scientific">Spirosoma linguale (strain ATCC 33905 / DSM 74 / LMG 10896 / Claus 1)</name>
    <dbReference type="NCBI Taxonomy" id="504472"/>
    <lineage>
        <taxon>Bacteria</taxon>
        <taxon>Pseudomonadati</taxon>
        <taxon>Bacteroidota</taxon>
        <taxon>Cytophagia</taxon>
        <taxon>Cytophagales</taxon>
        <taxon>Cytophagaceae</taxon>
        <taxon>Spirosoma</taxon>
    </lineage>
</organism>
<reference evidence="1 2" key="1">
    <citation type="journal article" date="2010" name="Stand. Genomic Sci.">
        <title>Complete genome sequence of Spirosoma linguale type strain (1).</title>
        <authorList>
            <person name="Lail K."/>
            <person name="Sikorski J."/>
            <person name="Saunders E."/>
            <person name="Lapidus A."/>
            <person name="Glavina Del Rio T."/>
            <person name="Copeland A."/>
            <person name="Tice H."/>
            <person name="Cheng J.-F."/>
            <person name="Lucas S."/>
            <person name="Nolan M."/>
            <person name="Bruce D."/>
            <person name="Goodwin L."/>
            <person name="Pitluck S."/>
            <person name="Ivanova N."/>
            <person name="Mavromatis K."/>
            <person name="Ovchinnikova G."/>
            <person name="Pati A."/>
            <person name="Chen A."/>
            <person name="Palaniappan K."/>
            <person name="Land M."/>
            <person name="Hauser L."/>
            <person name="Chang Y.-J."/>
            <person name="Jeffries C.D."/>
            <person name="Chain P."/>
            <person name="Brettin T."/>
            <person name="Detter J.C."/>
            <person name="Schuetze A."/>
            <person name="Rohde M."/>
            <person name="Tindall B.J."/>
            <person name="Goeker M."/>
            <person name="Bristow J."/>
            <person name="Eisen J.A."/>
            <person name="Markowitz V."/>
            <person name="Hugenholtz P."/>
            <person name="Kyrpides N.C."/>
            <person name="Klenk H.-P."/>
            <person name="Chen F."/>
        </authorList>
    </citation>
    <scope>NUCLEOTIDE SEQUENCE [LARGE SCALE GENOMIC DNA]</scope>
    <source>
        <strain evidence="2">ATCC 33905 / DSM 74 / LMG 10896 / Claus 1</strain>
    </source>
</reference>
<evidence type="ECO:0000313" key="2">
    <source>
        <dbReference type="Proteomes" id="UP000002028"/>
    </source>
</evidence>
<evidence type="ECO:0000313" key="1">
    <source>
        <dbReference type="EMBL" id="ADB39109.1"/>
    </source>
</evidence>